<dbReference type="PANTHER" id="PTHR12854:SF7">
    <property type="entry name" value="ATAXIN-2 HOMOLOG"/>
    <property type="match status" value="1"/>
</dbReference>
<dbReference type="GO" id="GO:0010494">
    <property type="term" value="C:cytoplasmic stress granule"/>
    <property type="evidence" value="ECO:0007669"/>
    <property type="project" value="TreeGrafter"/>
</dbReference>
<sequence>MLQISRFATDQEYHGTRNGLLDDSLELSSEFEVWEADGEDGADLEEAASMKSGGRGGRLIGGDGWSVDEMFNANNALGVKSTFEDNLSQYTTANVEGDGEARLRAERIAQEIETNPASRMRARMENDDEERDLNKETPEFQMHSHRRTQNTASRSSYAGSARGGGNTGSGSNRAGSQASTRRSDAQSSIGRA</sequence>
<dbReference type="Pfam" id="PF06741">
    <property type="entry name" value="LsmAD"/>
    <property type="match status" value="1"/>
</dbReference>
<feature type="domain" description="LsmAD" evidence="2">
    <location>
        <begin position="77"/>
        <end position="132"/>
    </location>
</feature>
<protein>
    <submittedName>
        <fullName evidence="4">LsmAD domain-containing protein</fullName>
    </submittedName>
</protein>
<dbReference type="AlphaFoldDB" id="A0A0M3HG63"/>
<evidence type="ECO:0000256" key="1">
    <source>
        <dbReference type="SAM" id="MobiDB-lite"/>
    </source>
</evidence>
<dbReference type="SMART" id="SM01272">
    <property type="entry name" value="LsmAD"/>
    <property type="match status" value="1"/>
</dbReference>
<evidence type="ECO:0000313" key="3">
    <source>
        <dbReference type="Proteomes" id="UP000036681"/>
    </source>
</evidence>
<organism evidence="3 4">
    <name type="scientific">Ascaris lumbricoides</name>
    <name type="common">Giant roundworm</name>
    <dbReference type="NCBI Taxonomy" id="6252"/>
    <lineage>
        <taxon>Eukaryota</taxon>
        <taxon>Metazoa</taxon>
        <taxon>Ecdysozoa</taxon>
        <taxon>Nematoda</taxon>
        <taxon>Chromadorea</taxon>
        <taxon>Rhabditida</taxon>
        <taxon>Spirurina</taxon>
        <taxon>Ascaridomorpha</taxon>
        <taxon>Ascaridoidea</taxon>
        <taxon>Ascarididae</taxon>
        <taxon>Ascaris</taxon>
    </lineage>
</organism>
<dbReference type="InterPro" id="IPR045117">
    <property type="entry name" value="ATXN2-like"/>
</dbReference>
<dbReference type="PANTHER" id="PTHR12854">
    <property type="entry name" value="ATAXIN 2-RELATED"/>
    <property type="match status" value="1"/>
</dbReference>
<proteinExistence type="predicted"/>
<dbReference type="WBParaSite" id="ALUE_0000050801-mRNA-1">
    <property type="protein sequence ID" value="ALUE_0000050801-mRNA-1"/>
    <property type="gene ID" value="ALUE_0000050801"/>
</dbReference>
<evidence type="ECO:0000259" key="2">
    <source>
        <dbReference type="SMART" id="SM01272"/>
    </source>
</evidence>
<dbReference type="Proteomes" id="UP000036681">
    <property type="component" value="Unplaced"/>
</dbReference>
<keyword evidence="3" id="KW-1185">Reference proteome</keyword>
<feature type="region of interest" description="Disordered" evidence="1">
    <location>
        <begin position="109"/>
        <end position="192"/>
    </location>
</feature>
<dbReference type="GO" id="GO:0034063">
    <property type="term" value="P:stress granule assembly"/>
    <property type="evidence" value="ECO:0007669"/>
    <property type="project" value="TreeGrafter"/>
</dbReference>
<name>A0A0M3HG63_ASCLU</name>
<reference evidence="4" key="1">
    <citation type="submission" date="2017-02" db="UniProtKB">
        <authorList>
            <consortium name="WormBaseParasite"/>
        </authorList>
    </citation>
    <scope>IDENTIFICATION</scope>
</reference>
<accession>A0A0M3HG63</accession>
<dbReference type="InterPro" id="IPR009604">
    <property type="entry name" value="LsmAD_domain"/>
</dbReference>
<feature type="compositionally biased region" description="Polar residues" evidence="1">
    <location>
        <begin position="177"/>
        <end position="192"/>
    </location>
</feature>
<evidence type="ECO:0000313" key="4">
    <source>
        <dbReference type="WBParaSite" id="ALUE_0000050801-mRNA-1"/>
    </source>
</evidence>
<dbReference type="GO" id="GO:0003729">
    <property type="term" value="F:mRNA binding"/>
    <property type="evidence" value="ECO:0007669"/>
    <property type="project" value="TreeGrafter"/>
</dbReference>